<dbReference type="InterPro" id="IPR037034">
    <property type="entry name" value="RNA_pol_Rpb2_2_sf"/>
</dbReference>
<feature type="domain" description="RNA polymerase Rpb2" evidence="15">
    <location>
        <begin position="1119"/>
        <end position="1235"/>
    </location>
</feature>
<feature type="domain" description="RNA polymerase Rpb2" evidence="16">
    <location>
        <begin position="257"/>
        <end position="418"/>
    </location>
</feature>
<dbReference type="EMBL" id="JATAAI010000007">
    <property type="protein sequence ID" value="KAK1744320.1"/>
    <property type="molecule type" value="Genomic_DNA"/>
</dbReference>
<evidence type="ECO:0000256" key="6">
    <source>
        <dbReference type="ARBA" id="ARBA00022723"/>
    </source>
</evidence>
<keyword evidence="6" id="KW-0479">Metal-binding</keyword>
<dbReference type="GO" id="GO:0008270">
    <property type="term" value="F:zinc ion binding"/>
    <property type="evidence" value="ECO:0007669"/>
    <property type="project" value="UniProtKB-KW"/>
</dbReference>
<keyword evidence="4 12" id="KW-0808">Transferase</keyword>
<comment type="function">
    <text evidence="12">DNA-dependent RNA polymerase catalyzes the transcription of DNA into RNA using the four ribonucleoside triphosphates as substrates.</text>
</comment>
<dbReference type="InterPro" id="IPR009674">
    <property type="entry name" value="Rpa2_dom_4"/>
</dbReference>
<dbReference type="Gene3D" id="3.90.1110.10">
    <property type="entry name" value="RNA polymerase Rpb2, domain 2"/>
    <property type="match status" value="1"/>
</dbReference>
<keyword evidence="9 12" id="KW-0804">Transcription</keyword>
<dbReference type="Gene3D" id="2.40.270.10">
    <property type="entry name" value="DNA-directed RNA polymerase, subunit 2, domain 6"/>
    <property type="match status" value="1"/>
</dbReference>
<dbReference type="Pfam" id="PF00562">
    <property type="entry name" value="RNA_pol_Rpb2_6"/>
    <property type="match status" value="1"/>
</dbReference>
<evidence type="ECO:0000259" key="15">
    <source>
        <dbReference type="Pfam" id="PF04560"/>
    </source>
</evidence>
<dbReference type="GO" id="GO:0000428">
    <property type="term" value="C:DNA-directed RNA polymerase complex"/>
    <property type="evidence" value="ECO:0007669"/>
    <property type="project" value="UniProtKB-KW"/>
</dbReference>
<evidence type="ECO:0000256" key="10">
    <source>
        <dbReference type="ARBA" id="ARBA00023242"/>
    </source>
</evidence>
<keyword evidence="10" id="KW-0539">Nucleus</keyword>
<dbReference type="Pfam" id="PF04560">
    <property type="entry name" value="RNA_pol_Rpb2_7"/>
    <property type="match status" value="1"/>
</dbReference>
<dbReference type="SUPFAM" id="SSF64484">
    <property type="entry name" value="beta and beta-prime subunits of DNA dependent RNA-polymerase"/>
    <property type="match status" value="1"/>
</dbReference>
<dbReference type="FunFam" id="2.40.270.10:FF:000011">
    <property type="entry name" value="DNA-directed RNA polymerase subunit beta"/>
    <property type="match status" value="1"/>
</dbReference>
<comment type="subcellular location">
    <subcellularLocation>
        <location evidence="1">Nucleus</location>
    </subcellularLocation>
</comment>
<accession>A0AAD8YFX4</accession>
<dbReference type="InterPro" id="IPR014724">
    <property type="entry name" value="RNA_pol_RPB2_OB-fold"/>
</dbReference>
<dbReference type="GO" id="GO:0003677">
    <property type="term" value="F:DNA binding"/>
    <property type="evidence" value="ECO:0007669"/>
    <property type="project" value="InterPro"/>
</dbReference>
<evidence type="ECO:0000259" key="14">
    <source>
        <dbReference type="Pfam" id="PF00562"/>
    </source>
</evidence>
<feature type="domain" description="DNA-directed RNA polymerase I subunit RPA2" evidence="19">
    <location>
        <begin position="628"/>
        <end position="686"/>
    </location>
</feature>
<name>A0AAD8YFX4_9STRA</name>
<gene>
    <name evidence="20" type="ORF">QTG54_004853</name>
</gene>
<keyword evidence="7" id="KW-0863">Zinc-finger</keyword>
<feature type="domain" description="RNA polymerase beta subunit protrusion" evidence="17">
    <location>
        <begin position="39"/>
        <end position="448"/>
    </location>
</feature>
<dbReference type="Proteomes" id="UP001224775">
    <property type="component" value="Unassembled WGS sequence"/>
</dbReference>
<proteinExistence type="inferred from homology"/>
<feature type="domain" description="DNA-directed RNA polymerase subunit 2 hybrid-binding" evidence="14">
    <location>
        <begin position="735"/>
        <end position="1117"/>
    </location>
</feature>
<dbReference type="Gene3D" id="2.40.50.150">
    <property type="match status" value="1"/>
</dbReference>
<dbReference type="InterPro" id="IPR007121">
    <property type="entry name" value="RNA_pol_bsu_CS"/>
</dbReference>
<evidence type="ECO:0000313" key="20">
    <source>
        <dbReference type="EMBL" id="KAK1744320.1"/>
    </source>
</evidence>
<comment type="catalytic activity">
    <reaction evidence="12">
        <text>RNA(n) + a ribonucleoside 5'-triphosphate = RNA(n+1) + diphosphate</text>
        <dbReference type="Rhea" id="RHEA:21248"/>
        <dbReference type="Rhea" id="RHEA-COMP:14527"/>
        <dbReference type="Rhea" id="RHEA-COMP:17342"/>
        <dbReference type="ChEBI" id="CHEBI:33019"/>
        <dbReference type="ChEBI" id="CHEBI:61557"/>
        <dbReference type="ChEBI" id="CHEBI:140395"/>
        <dbReference type="EC" id="2.7.7.6"/>
    </reaction>
</comment>
<evidence type="ECO:0000259" key="16">
    <source>
        <dbReference type="Pfam" id="PF04561"/>
    </source>
</evidence>
<evidence type="ECO:0000259" key="19">
    <source>
        <dbReference type="Pfam" id="PF06883"/>
    </source>
</evidence>
<dbReference type="InterPro" id="IPR007644">
    <property type="entry name" value="RNA_pol_bsu_protrusion"/>
</dbReference>
<dbReference type="GO" id="GO:0006351">
    <property type="term" value="P:DNA-templated transcription"/>
    <property type="evidence" value="ECO:0007669"/>
    <property type="project" value="InterPro"/>
</dbReference>
<feature type="region of interest" description="Disordered" evidence="13">
    <location>
        <begin position="1"/>
        <end position="21"/>
    </location>
</feature>
<dbReference type="Gene3D" id="3.90.1800.10">
    <property type="entry name" value="RNA polymerase alpha subunit dimerisation domain"/>
    <property type="match status" value="1"/>
</dbReference>
<evidence type="ECO:0000256" key="1">
    <source>
        <dbReference type="ARBA" id="ARBA00004123"/>
    </source>
</evidence>
<dbReference type="FunFam" id="3.90.1110.10:FF:000007">
    <property type="entry name" value="DNA-directed RNA polymerase subunit beta"/>
    <property type="match status" value="1"/>
</dbReference>
<dbReference type="InterPro" id="IPR015712">
    <property type="entry name" value="DNA-dir_RNA_pol_su2"/>
</dbReference>
<evidence type="ECO:0000256" key="3">
    <source>
        <dbReference type="ARBA" id="ARBA00022478"/>
    </source>
</evidence>
<keyword evidence="5 12" id="KW-0548">Nucleotidyltransferase</keyword>
<dbReference type="GO" id="GO:0003899">
    <property type="term" value="F:DNA-directed RNA polymerase activity"/>
    <property type="evidence" value="ECO:0007669"/>
    <property type="project" value="UniProtKB-EC"/>
</dbReference>
<dbReference type="AlphaFoldDB" id="A0AAD8YFX4"/>
<dbReference type="FunFam" id="3.90.1800.10:FF:000004">
    <property type="entry name" value="DNA-directed RNA polymerase subunit beta"/>
    <property type="match status" value="1"/>
</dbReference>
<evidence type="ECO:0000256" key="7">
    <source>
        <dbReference type="ARBA" id="ARBA00022771"/>
    </source>
</evidence>
<comment type="similarity">
    <text evidence="2 11">Belongs to the RNA polymerase beta chain family.</text>
</comment>
<feature type="domain" description="RNA polymerase Rpb2" evidence="18">
    <location>
        <begin position="510"/>
        <end position="573"/>
    </location>
</feature>
<dbReference type="InterPro" id="IPR007120">
    <property type="entry name" value="DNA-dir_RNAP_su2_dom"/>
</dbReference>
<dbReference type="PROSITE" id="PS01166">
    <property type="entry name" value="RNA_POL_BETA"/>
    <property type="match status" value="1"/>
</dbReference>
<dbReference type="PANTHER" id="PTHR20856">
    <property type="entry name" value="DNA-DIRECTED RNA POLYMERASE I SUBUNIT 2"/>
    <property type="match status" value="1"/>
</dbReference>
<evidence type="ECO:0000256" key="13">
    <source>
        <dbReference type="SAM" id="MobiDB-lite"/>
    </source>
</evidence>
<dbReference type="Gene3D" id="3.90.1070.20">
    <property type="match status" value="1"/>
</dbReference>
<evidence type="ECO:0000256" key="9">
    <source>
        <dbReference type="ARBA" id="ARBA00023163"/>
    </source>
</evidence>
<keyword evidence="3 12" id="KW-0240">DNA-directed RNA polymerase</keyword>
<evidence type="ECO:0000256" key="4">
    <source>
        <dbReference type="ARBA" id="ARBA00022679"/>
    </source>
</evidence>
<dbReference type="GO" id="GO:0032549">
    <property type="term" value="F:ribonucleoside binding"/>
    <property type="evidence" value="ECO:0007669"/>
    <property type="project" value="InterPro"/>
</dbReference>
<dbReference type="Pfam" id="PF04561">
    <property type="entry name" value="RNA_pol_Rpb2_2"/>
    <property type="match status" value="1"/>
</dbReference>
<dbReference type="EC" id="2.7.7.6" evidence="12"/>
<evidence type="ECO:0000256" key="2">
    <source>
        <dbReference type="ARBA" id="ARBA00006835"/>
    </source>
</evidence>
<dbReference type="GO" id="GO:0005634">
    <property type="term" value="C:nucleus"/>
    <property type="evidence" value="ECO:0007669"/>
    <property type="project" value="UniProtKB-SubCell"/>
</dbReference>
<evidence type="ECO:0000313" key="21">
    <source>
        <dbReference type="Proteomes" id="UP001224775"/>
    </source>
</evidence>
<dbReference type="Pfam" id="PF04565">
    <property type="entry name" value="RNA_pol_Rpb2_3"/>
    <property type="match status" value="1"/>
</dbReference>
<evidence type="ECO:0000256" key="5">
    <source>
        <dbReference type="ARBA" id="ARBA00022695"/>
    </source>
</evidence>
<keyword evidence="21" id="KW-1185">Reference proteome</keyword>
<evidence type="ECO:0000259" key="18">
    <source>
        <dbReference type="Pfam" id="PF04565"/>
    </source>
</evidence>
<sequence>MSKSPKKSKEVKDDIRQPVPSFRRSHLSKTEDIKKLHRLSAPHVESFNYFLDVGLEKGVSDILAFELDITDISQAANKGIGHVAGKPTDTVQFWLENVKVGMPTKTQRGASGGNSGAMKLLPRECRELGIMYAAPLTADFCWQFVRRDGYGGETPAGKVCRTPRNFGMMPIMVMSKACHLRKKSPAELIECKEEQTEFGGYFIVSGIERCVRLLQVPRANHATSIQRSNYKNRGNLYTDLGVAIRCQRHNGDMSTITNTLHYLTTGGATLKFTARKQEFLLPVVLVIRALSGGEKGEGGHGITDEELYKRIVQGDESNTFVRARAELLLQEARQFTGMQTPDECLAFIGSRFRLMSGKANSTSDVAIGHFIINKYILIHLPNYGDKLEYIQFMLRKLYSFAAGDCGVDNADSLQNQEILLPGHLLSTFVKEKFEETLANIRLGLMREIRIDYTKFLTNMDDSKFWQRCCDRYGMLSSGGIGKKVQHFLSTGNIISSTGLDLMQVSGYTIVAEKLNFLRFCAHFRSVHRGQFFMEMKTTAVRKLLPDQWGFLCPVHTPDGGPCGLLSHMALKCQCMAYPAETKGEGLQDLDELLISWGVVPNGSGGESGDGRGISSYTNLPVMVNGRVVGGASAKLCKSIASQLRSLKVQAKPIVPPTMEVAYIPPGMKGGPYPGLFLFTIGARVVRPVLQRASGRTEYIGPMEQPFMDIACLPEDIREGITTHQEIDPANMLSLIASLTPFSDYNQSREICTNVRWENKQWAHRVILFRSEQITRCTRFKRRRHLSSKPLSMENIRWMMAVLSYTGFDMEDAMILNKSSYERGFGHASVYKTVKVDLQDEISNAVSRGADKDDIKLGNKTKRVRVPPENEGDLPTFKEEPVYPNLEQDGLPPVGSWVDEGHALYCLADGGMNKGFPGKHKEKERACVQTIRRLNMSGTSSSGRSSESSENLSVTLRFPRNPVIGDKFSSRHGQKGVLSILWPQTDMPFSESGISPDIIINPHAFPSRMTIGMLIESMAGKSGACHGMFQSATPFSFHESGDKIAVDYFGEQLQKAGYSYYGSEPLYSGVSGCLMQADLYIGVVYYQRLRHMVSDKYQVRATGTVNPLTRQPIKGRKKGGGIRLGEMERDSLLSHGTAFLLHDRLLNCSDRHIAYACRRCGDLLSPATERSSILSAGQKAIDATKHQLRVFCRNAKCCNAVRDEANDDAVQPIILPYVYRYLANELAAMNIKMKMNVT</sequence>
<reference evidence="20" key="1">
    <citation type="submission" date="2023-06" db="EMBL/GenBank/DDBJ databases">
        <title>Survivors Of The Sea: Transcriptome response of Skeletonema marinoi to long-term dormancy.</title>
        <authorList>
            <person name="Pinder M.I.M."/>
            <person name="Kourtchenko O."/>
            <person name="Robertson E.K."/>
            <person name="Larsson T."/>
            <person name="Maumus F."/>
            <person name="Osuna-Cruz C.M."/>
            <person name="Vancaester E."/>
            <person name="Stenow R."/>
            <person name="Vandepoele K."/>
            <person name="Ploug H."/>
            <person name="Bruchert V."/>
            <person name="Godhe A."/>
            <person name="Topel M."/>
        </authorList>
    </citation>
    <scope>NUCLEOTIDE SEQUENCE</scope>
    <source>
        <strain evidence="20">R05AC</strain>
    </source>
</reference>
<dbReference type="Gene3D" id="3.90.1100.10">
    <property type="match status" value="1"/>
</dbReference>
<feature type="compositionally biased region" description="Basic and acidic residues" evidence="13">
    <location>
        <begin position="7"/>
        <end position="16"/>
    </location>
</feature>
<protein>
    <recommendedName>
        <fullName evidence="12">DNA-directed RNA polymerase subunit beta</fullName>
        <ecNumber evidence="12">2.7.7.6</ecNumber>
    </recommendedName>
</protein>
<keyword evidence="8" id="KW-0862">Zinc</keyword>
<evidence type="ECO:0000259" key="17">
    <source>
        <dbReference type="Pfam" id="PF04563"/>
    </source>
</evidence>
<dbReference type="InterPro" id="IPR007642">
    <property type="entry name" value="RNA_pol_Rpb2_2"/>
</dbReference>
<dbReference type="InterPro" id="IPR007645">
    <property type="entry name" value="RNA_pol_Rpb2_3"/>
</dbReference>
<evidence type="ECO:0000256" key="12">
    <source>
        <dbReference type="RuleBase" id="RU363031"/>
    </source>
</evidence>
<dbReference type="Pfam" id="PF04563">
    <property type="entry name" value="RNA_pol_Rpb2_1"/>
    <property type="match status" value="1"/>
</dbReference>
<dbReference type="Pfam" id="PF06883">
    <property type="entry name" value="RNA_pol_Rpa2_4"/>
    <property type="match status" value="1"/>
</dbReference>
<evidence type="ECO:0000256" key="8">
    <source>
        <dbReference type="ARBA" id="ARBA00022833"/>
    </source>
</evidence>
<dbReference type="InterPro" id="IPR007641">
    <property type="entry name" value="RNA_pol_Rpb2_7"/>
</dbReference>
<dbReference type="CDD" id="cd00653">
    <property type="entry name" value="RNA_pol_B_RPB2"/>
    <property type="match status" value="1"/>
</dbReference>
<comment type="caution">
    <text evidence="20">The sequence shown here is derived from an EMBL/GenBank/DDBJ whole genome shotgun (WGS) entry which is preliminary data.</text>
</comment>
<dbReference type="InterPro" id="IPR037033">
    <property type="entry name" value="DNA-dir_RNAP_su2_hyb_sf"/>
</dbReference>
<evidence type="ECO:0000256" key="11">
    <source>
        <dbReference type="RuleBase" id="RU000434"/>
    </source>
</evidence>
<organism evidence="20 21">
    <name type="scientific">Skeletonema marinoi</name>
    <dbReference type="NCBI Taxonomy" id="267567"/>
    <lineage>
        <taxon>Eukaryota</taxon>
        <taxon>Sar</taxon>
        <taxon>Stramenopiles</taxon>
        <taxon>Ochrophyta</taxon>
        <taxon>Bacillariophyta</taxon>
        <taxon>Coscinodiscophyceae</taxon>
        <taxon>Thalassiosirophycidae</taxon>
        <taxon>Thalassiosirales</taxon>
        <taxon>Skeletonemataceae</taxon>
        <taxon>Skeletonema</taxon>
        <taxon>Skeletonema marinoi-dohrnii complex</taxon>
    </lineage>
</organism>